<evidence type="ECO:0000259" key="6">
    <source>
        <dbReference type="Pfam" id="PF02709"/>
    </source>
</evidence>
<proteinExistence type="inferred from homology"/>
<dbReference type="Gene3D" id="3.90.550.10">
    <property type="entry name" value="Spore Coat Polysaccharide Biosynthesis Protein SpsA, Chain A"/>
    <property type="match status" value="1"/>
</dbReference>
<sequence length="277" mass="30178">MKTAVITTAHGRHDHLRRQLEGISRSVTQPDVHVVVAMCDDAIAPLVTERSDIGRTVQMAVPAERLPLAAARNLGADTAIADGATLLVFLDVDCIPGPHMLDAYRRAAADPLHTDALLCGPVTYLSPPGPGGYDLEALPGAANPHPGRPAPQPNEVLVTAEYEYFWSLSFALTARTWSEIGGFCTAYSGYGGEDTDFAQVAASRDIGMRWVGGADAFHQYHPVSEPPVEHLDDIALNANIFRERWGWWPMRGWLEEFTARGLITWRGDQLVVTSVAR</sequence>
<dbReference type="RefSeq" id="WP_083120026.1">
    <property type="nucleotide sequence ID" value="NZ_JACKUO010000026.1"/>
</dbReference>
<feature type="domain" description="Galactosyltransferase C-terminal" evidence="6">
    <location>
        <begin position="160"/>
        <end position="209"/>
    </location>
</feature>
<protein>
    <submittedName>
        <fullName evidence="7">Sugar transferase</fullName>
    </submittedName>
</protein>
<gene>
    <name evidence="7" type="ORF">BST42_15000</name>
</gene>
<comment type="caution">
    <text evidence="7">The sequence shown here is derived from an EMBL/GenBank/DDBJ whole genome shotgun (WGS) entry which is preliminary data.</text>
</comment>
<keyword evidence="3" id="KW-0328">Glycosyltransferase</keyword>
<evidence type="ECO:0000256" key="3">
    <source>
        <dbReference type="ARBA" id="ARBA00022676"/>
    </source>
</evidence>
<evidence type="ECO:0000256" key="4">
    <source>
        <dbReference type="ARBA" id="ARBA00022679"/>
    </source>
</evidence>
<comment type="similarity">
    <text evidence="2">Belongs to the glycosyltransferase 2 family.</text>
</comment>
<dbReference type="PANTHER" id="PTHR43179:SF12">
    <property type="entry name" value="GALACTOFURANOSYLTRANSFERASE GLFT2"/>
    <property type="match status" value="1"/>
</dbReference>
<keyword evidence="4 7" id="KW-0808">Transferase</keyword>
<dbReference type="GO" id="GO:0071555">
    <property type="term" value="P:cell wall organization"/>
    <property type="evidence" value="ECO:0007669"/>
    <property type="project" value="UniProtKB-KW"/>
</dbReference>
<keyword evidence="5" id="KW-0961">Cell wall biogenesis/degradation</keyword>
<reference evidence="7 8" key="1">
    <citation type="submission" date="2016-12" db="EMBL/GenBank/DDBJ databases">
        <title>The new phylogeny of genus Mycobacterium.</title>
        <authorList>
            <person name="Tortoli E."/>
            <person name="Trovato A."/>
            <person name="Cirillo D.M."/>
        </authorList>
    </citation>
    <scope>NUCLEOTIDE SEQUENCE [LARGE SCALE GENOMIC DNA]</scope>
    <source>
        <strain evidence="7 8">DSM 44223</strain>
    </source>
</reference>
<keyword evidence="8" id="KW-1185">Reference proteome</keyword>
<accession>A0A1X0IU55</accession>
<evidence type="ECO:0000256" key="1">
    <source>
        <dbReference type="ARBA" id="ARBA00004776"/>
    </source>
</evidence>
<evidence type="ECO:0000256" key="5">
    <source>
        <dbReference type="ARBA" id="ARBA00023316"/>
    </source>
</evidence>
<dbReference type="GO" id="GO:0016757">
    <property type="term" value="F:glycosyltransferase activity"/>
    <property type="evidence" value="ECO:0007669"/>
    <property type="project" value="UniProtKB-KW"/>
</dbReference>
<evidence type="ECO:0000256" key="2">
    <source>
        <dbReference type="ARBA" id="ARBA00006739"/>
    </source>
</evidence>
<dbReference type="OrthoDB" id="6653642at2"/>
<name>A0A1X0IU55_MYCRH</name>
<organism evidence="7 8">
    <name type="scientific">Mycolicibacterium rhodesiae</name>
    <name type="common">Mycobacterium rhodesiae</name>
    <dbReference type="NCBI Taxonomy" id="36814"/>
    <lineage>
        <taxon>Bacteria</taxon>
        <taxon>Bacillati</taxon>
        <taxon>Actinomycetota</taxon>
        <taxon>Actinomycetes</taxon>
        <taxon>Mycobacteriales</taxon>
        <taxon>Mycobacteriaceae</taxon>
        <taxon>Mycolicibacterium</taxon>
    </lineage>
</organism>
<dbReference type="Proteomes" id="UP000192534">
    <property type="component" value="Unassembled WGS sequence"/>
</dbReference>
<dbReference type="CDD" id="cd00761">
    <property type="entry name" value="Glyco_tranf_GTA_type"/>
    <property type="match status" value="1"/>
</dbReference>
<evidence type="ECO:0000313" key="8">
    <source>
        <dbReference type="Proteomes" id="UP000192534"/>
    </source>
</evidence>
<dbReference type="Pfam" id="PF02709">
    <property type="entry name" value="Glyco_transf_7C"/>
    <property type="match status" value="1"/>
</dbReference>
<evidence type="ECO:0000313" key="7">
    <source>
        <dbReference type="EMBL" id="ORB52277.1"/>
    </source>
</evidence>
<dbReference type="EMBL" id="MVIH01000006">
    <property type="protein sequence ID" value="ORB52277.1"/>
    <property type="molecule type" value="Genomic_DNA"/>
</dbReference>
<dbReference type="InterPro" id="IPR029044">
    <property type="entry name" value="Nucleotide-diphossugar_trans"/>
</dbReference>
<dbReference type="PANTHER" id="PTHR43179">
    <property type="entry name" value="RHAMNOSYLTRANSFERASE WBBL"/>
    <property type="match status" value="1"/>
</dbReference>
<dbReference type="AlphaFoldDB" id="A0A1X0IU55"/>
<dbReference type="SUPFAM" id="SSF53448">
    <property type="entry name" value="Nucleotide-diphospho-sugar transferases"/>
    <property type="match status" value="1"/>
</dbReference>
<comment type="pathway">
    <text evidence="1">Cell wall biogenesis; cell wall polysaccharide biosynthesis.</text>
</comment>
<dbReference type="InterPro" id="IPR027791">
    <property type="entry name" value="Galactosyl_T_C"/>
</dbReference>